<reference evidence="2 3" key="1">
    <citation type="submission" date="2011-10" db="EMBL/GenBank/DDBJ databases">
        <title>Complete sequence of plasmid 2 of Pseudomonas stutzeri RCH2.</title>
        <authorList>
            <consortium name="US DOE Joint Genome Institute"/>
            <person name="Lucas S."/>
            <person name="Han J."/>
            <person name="Lapidus A."/>
            <person name="Cheng J.-F."/>
            <person name="Goodwin L."/>
            <person name="Pitluck S."/>
            <person name="Peters L."/>
            <person name="Ovchinnikova G."/>
            <person name="Zeytun A."/>
            <person name="Lu M."/>
            <person name="Detter J.C."/>
            <person name="Han C."/>
            <person name="Tapia R."/>
            <person name="Land M."/>
            <person name="Hauser L."/>
            <person name="Kyrpides N."/>
            <person name="Ivanova N."/>
            <person name="Pagani I."/>
            <person name="Chakraborty R."/>
            <person name="Arkin A."/>
            <person name="Dehal P."/>
            <person name="Wall J."/>
            <person name="Hazen T."/>
            <person name="Woyke T."/>
        </authorList>
    </citation>
    <scope>NUCLEOTIDE SEQUENCE [LARGE SCALE GENOMIC DNA]</scope>
    <source>
        <strain evidence="2 3">RCH2</strain>
        <plasmid evidence="3">Plasmid pPSEST02</plasmid>
    </source>
</reference>
<accession>L0GS81</accession>
<dbReference type="AlphaFoldDB" id="L0GS81"/>
<proteinExistence type="predicted"/>
<feature type="transmembrane region" description="Helical" evidence="1">
    <location>
        <begin position="12"/>
        <end position="31"/>
    </location>
</feature>
<dbReference type="Proteomes" id="UP000010820">
    <property type="component" value="Plasmid pPSEST02"/>
</dbReference>
<dbReference type="RefSeq" id="WP_015279011.1">
    <property type="nucleotide sequence ID" value="NC_019938.1"/>
</dbReference>
<evidence type="ECO:0000313" key="3">
    <source>
        <dbReference type="Proteomes" id="UP000010820"/>
    </source>
</evidence>
<dbReference type="EMBL" id="CP003073">
    <property type="protein sequence ID" value="AGA88861.1"/>
    <property type="molecule type" value="Genomic_DNA"/>
</dbReference>
<sequence>MNKELDEALNRKAWALAIAAWLVGAAVLYAVHILAGEISSRDLRWWIDAGLYAAGFLYFLAIGALHDLFLKWVYRRAV</sequence>
<keyword evidence="2" id="KW-0614">Plasmid</keyword>
<feature type="transmembrane region" description="Helical" evidence="1">
    <location>
        <begin position="51"/>
        <end position="74"/>
    </location>
</feature>
<dbReference type="PATRIC" id="fig|644801.3.peg.4292"/>
<dbReference type="HOGENOM" id="CLU_2619383_0_0_6"/>
<geneLocation type="plasmid" evidence="2 3">
    <name>pPSEST02</name>
</geneLocation>
<evidence type="ECO:0000256" key="1">
    <source>
        <dbReference type="SAM" id="Phobius"/>
    </source>
</evidence>
<keyword evidence="1" id="KW-0812">Transmembrane</keyword>
<keyword evidence="1" id="KW-0472">Membrane</keyword>
<dbReference type="KEGG" id="psh:Psest_4395"/>
<gene>
    <name evidence="2" type="ORF">Psest_4395</name>
</gene>
<organism evidence="2 3">
    <name type="scientific">Stutzerimonas stutzeri RCH2</name>
    <dbReference type="NCBI Taxonomy" id="644801"/>
    <lineage>
        <taxon>Bacteria</taxon>
        <taxon>Pseudomonadati</taxon>
        <taxon>Pseudomonadota</taxon>
        <taxon>Gammaproteobacteria</taxon>
        <taxon>Pseudomonadales</taxon>
        <taxon>Pseudomonadaceae</taxon>
        <taxon>Stutzerimonas</taxon>
    </lineage>
</organism>
<keyword evidence="1" id="KW-1133">Transmembrane helix</keyword>
<name>L0GS81_STUST</name>
<evidence type="ECO:0000313" key="2">
    <source>
        <dbReference type="EMBL" id="AGA88861.1"/>
    </source>
</evidence>
<protein>
    <submittedName>
        <fullName evidence="2">Uncharacterized protein</fullName>
    </submittedName>
</protein>